<organism evidence="1 2">
    <name type="scientific">Owenia fusiformis</name>
    <name type="common">Polychaete worm</name>
    <dbReference type="NCBI Taxonomy" id="6347"/>
    <lineage>
        <taxon>Eukaryota</taxon>
        <taxon>Metazoa</taxon>
        <taxon>Spiralia</taxon>
        <taxon>Lophotrochozoa</taxon>
        <taxon>Annelida</taxon>
        <taxon>Polychaeta</taxon>
        <taxon>Sedentaria</taxon>
        <taxon>Canalipalpata</taxon>
        <taxon>Sabellida</taxon>
        <taxon>Oweniida</taxon>
        <taxon>Oweniidae</taxon>
        <taxon>Owenia</taxon>
    </lineage>
</organism>
<evidence type="ECO:0000313" key="1">
    <source>
        <dbReference type="EMBL" id="CAH1796751.1"/>
    </source>
</evidence>
<evidence type="ECO:0000313" key="2">
    <source>
        <dbReference type="Proteomes" id="UP000749559"/>
    </source>
</evidence>
<dbReference type="GO" id="GO:0010521">
    <property type="term" value="F:telomerase inhibitor activity"/>
    <property type="evidence" value="ECO:0007669"/>
    <property type="project" value="TreeGrafter"/>
</dbReference>
<dbReference type="InterPro" id="IPR029146">
    <property type="entry name" value="Ten1_animal_plant"/>
</dbReference>
<dbReference type="AlphaFoldDB" id="A0A8J1TVQ1"/>
<comment type="caution">
    <text evidence="1">The sequence shown here is derived from an EMBL/GenBank/DDBJ whole genome shotgun (WGS) entry which is preliminary data.</text>
</comment>
<name>A0A8J1TVQ1_OWEFU</name>
<dbReference type="EMBL" id="CAIIXF020000010">
    <property type="protein sequence ID" value="CAH1796751.1"/>
    <property type="molecule type" value="Genomic_DNA"/>
</dbReference>
<dbReference type="Proteomes" id="UP000749559">
    <property type="component" value="Unassembled WGS sequence"/>
</dbReference>
<dbReference type="GO" id="GO:0003697">
    <property type="term" value="F:single-stranded DNA binding"/>
    <property type="evidence" value="ECO:0007669"/>
    <property type="project" value="InterPro"/>
</dbReference>
<dbReference type="GO" id="GO:0032211">
    <property type="term" value="P:negative regulation of telomere maintenance via telomerase"/>
    <property type="evidence" value="ECO:0007669"/>
    <property type="project" value="TreeGrafter"/>
</dbReference>
<dbReference type="GO" id="GO:0042162">
    <property type="term" value="F:telomeric DNA binding"/>
    <property type="evidence" value="ECO:0007669"/>
    <property type="project" value="TreeGrafter"/>
</dbReference>
<dbReference type="Pfam" id="PF15490">
    <property type="entry name" value="Ten1_2"/>
    <property type="match status" value="1"/>
</dbReference>
<dbReference type="Gene3D" id="2.40.50.140">
    <property type="entry name" value="Nucleic acid-binding proteins"/>
    <property type="match status" value="1"/>
</dbReference>
<keyword evidence="2" id="KW-1185">Reference proteome</keyword>
<reference evidence="1" key="1">
    <citation type="submission" date="2022-03" db="EMBL/GenBank/DDBJ databases">
        <authorList>
            <person name="Martin C."/>
        </authorList>
    </citation>
    <scope>NUCLEOTIDE SEQUENCE</scope>
</reference>
<sequence length="132" mass="14776">MSLPPTGSLMNINETNRTVEDPSIERKSVRIYGILQDHDFRACMAILKDPKTEEKLQLDTQSVEPFSARVGTFVQVIGEIETTTDDQRVTNGGVAMLRCRVLRSMDGVDIHMYNKALKVQTEFLTSCSGPKI</sequence>
<dbReference type="PANTHER" id="PTHR33905:SF1">
    <property type="entry name" value="CST COMPLEX SUBUNIT TEN1"/>
    <property type="match status" value="1"/>
</dbReference>
<dbReference type="PANTHER" id="PTHR33905">
    <property type="entry name" value="CST COMPLEX SUBUNIT TEN1"/>
    <property type="match status" value="1"/>
</dbReference>
<dbReference type="InterPro" id="IPR012340">
    <property type="entry name" value="NA-bd_OB-fold"/>
</dbReference>
<gene>
    <name evidence="1" type="ORF">OFUS_LOCUS21126</name>
</gene>
<accession>A0A8J1TVQ1</accession>
<protein>
    <submittedName>
        <fullName evidence="1">Uncharacterized protein</fullName>
    </submittedName>
</protein>
<dbReference type="GO" id="GO:1990879">
    <property type="term" value="C:CST complex"/>
    <property type="evidence" value="ECO:0007669"/>
    <property type="project" value="InterPro"/>
</dbReference>
<proteinExistence type="predicted"/>